<name>A0ABZ2ZUM1_9MICC</name>
<reference evidence="1 2" key="1">
    <citation type="submission" date="2024-04" db="EMBL/GenBank/DDBJ databases">
        <title>Arthrobacter sp. from Plains bison fecal sample.</title>
        <authorList>
            <person name="Ruzzini A."/>
        </authorList>
    </citation>
    <scope>NUCLEOTIDE SEQUENCE [LARGE SCALE GENOMIC DNA]</scope>
    <source>
        <strain evidence="1 2">EINP1</strain>
    </source>
</reference>
<gene>
    <name evidence="1" type="ORF">AAE021_16860</name>
</gene>
<accession>A0ABZ2ZUM1</accession>
<dbReference type="Pfam" id="PF08843">
    <property type="entry name" value="AbiEii"/>
    <property type="match status" value="1"/>
</dbReference>
<dbReference type="Proteomes" id="UP001448858">
    <property type="component" value="Chromosome"/>
</dbReference>
<dbReference type="EMBL" id="CP151657">
    <property type="protein sequence ID" value="WZP15795.1"/>
    <property type="molecule type" value="Genomic_DNA"/>
</dbReference>
<dbReference type="RefSeq" id="WP_342023447.1">
    <property type="nucleotide sequence ID" value="NZ_CP151657.1"/>
</dbReference>
<keyword evidence="1" id="KW-0808">Transferase</keyword>
<keyword evidence="2" id="KW-1185">Reference proteome</keyword>
<sequence>MSTPLEENQPEEIIPPKNVRYLERNIAERARAERSTVGKLKSLVANLVVCQMLPPSAVKGGTGLKLRLGENLTRQTPDLDTAFRGNMKEFEEQLRENLNSGWGDFTGAVISGIPRAPASVPAAYVMRPFAVKLQYRKKPFTTVELEVGFDELEATEELTETALSAELVETFVALGLPQPNPVPVLPLHHQVSQKLHACTEPGSQRAHDLVDLQLMEDLADDVLVAETVERLFRFRRQHEWPAHAVSTKEWETLYADAALGLEQVVLPTVGGAIKWLNDEYIPRIVAAGRNS</sequence>
<proteinExistence type="predicted"/>
<dbReference type="InterPro" id="IPR014942">
    <property type="entry name" value="AbiEii"/>
</dbReference>
<organism evidence="1 2">
    <name type="scientific">Arthrobacter citreus</name>
    <dbReference type="NCBI Taxonomy" id="1670"/>
    <lineage>
        <taxon>Bacteria</taxon>
        <taxon>Bacillati</taxon>
        <taxon>Actinomycetota</taxon>
        <taxon>Actinomycetes</taxon>
        <taxon>Micrococcales</taxon>
        <taxon>Micrococcaceae</taxon>
        <taxon>Arthrobacter</taxon>
    </lineage>
</organism>
<protein>
    <submittedName>
        <fullName evidence="1">Nucleotidyl transferase AbiEii/AbiGii toxin family protein</fullName>
    </submittedName>
</protein>
<evidence type="ECO:0000313" key="2">
    <source>
        <dbReference type="Proteomes" id="UP001448858"/>
    </source>
</evidence>
<evidence type="ECO:0000313" key="1">
    <source>
        <dbReference type="EMBL" id="WZP15795.1"/>
    </source>
</evidence>
<dbReference type="GO" id="GO:0016740">
    <property type="term" value="F:transferase activity"/>
    <property type="evidence" value="ECO:0007669"/>
    <property type="project" value="UniProtKB-KW"/>
</dbReference>